<dbReference type="EMBL" id="JADOES010000052">
    <property type="protein sequence ID" value="MBT9317615.1"/>
    <property type="molecule type" value="Genomic_DNA"/>
</dbReference>
<protein>
    <submittedName>
        <fullName evidence="1">Uncharacterized protein</fullName>
    </submittedName>
</protein>
<dbReference type="RefSeq" id="WP_215610680.1">
    <property type="nucleotide sequence ID" value="NZ_JADOES010000052.1"/>
</dbReference>
<keyword evidence="2" id="KW-1185">Reference proteome</keyword>
<gene>
    <name evidence="1" type="ORF">IXB50_19520</name>
</gene>
<comment type="caution">
    <text evidence="1">The sequence shown here is derived from an EMBL/GenBank/DDBJ whole genome shotgun (WGS) entry which is preliminary data.</text>
</comment>
<evidence type="ECO:0000313" key="1">
    <source>
        <dbReference type="EMBL" id="MBT9317615.1"/>
    </source>
</evidence>
<name>A0A947DIH5_9CYAN</name>
<reference evidence="1" key="1">
    <citation type="submission" date="2020-11" db="EMBL/GenBank/DDBJ databases">
        <authorList>
            <person name="Konstantinou D."/>
            <person name="Gkelis S."/>
            <person name="Popin R."/>
            <person name="Fewer D."/>
            <person name="Sivonen K."/>
        </authorList>
    </citation>
    <scope>NUCLEOTIDE SEQUENCE</scope>
    <source>
        <strain evidence="1">TAU-MAC 1115</strain>
    </source>
</reference>
<organism evidence="1 2">
    <name type="scientific">Leptothoe spongobia TAU-MAC 1115</name>
    <dbReference type="NCBI Taxonomy" id="1967444"/>
    <lineage>
        <taxon>Bacteria</taxon>
        <taxon>Bacillati</taxon>
        <taxon>Cyanobacteriota</taxon>
        <taxon>Cyanophyceae</taxon>
        <taxon>Nodosilineales</taxon>
        <taxon>Cymatolegaceae</taxon>
        <taxon>Leptothoe</taxon>
        <taxon>Leptothoe spongobia</taxon>
    </lineage>
</organism>
<evidence type="ECO:0000313" key="2">
    <source>
        <dbReference type="Proteomes" id="UP000717364"/>
    </source>
</evidence>
<accession>A0A947DIH5</accession>
<dbReference type="Proteomes" id="UP000717364">
    <property type="component" value="Unassembled WGS sequence"/>
</dbReference>
<dbReference type="AlphaFoldDB" id="A0A947DIH5"/>
<proteinExistence type="predicted"/>
<reference evidence="1" key="2">
    <citation type="journal article" date="2021" name="Mar. Drugs">
        <title>Genome Reduction and Secondary Metabolism of the Marine Sponge-Associated Cyanobacterium Leptothoe.</title>
        <authorList>
            <person name="Konstantinou D."/>
            <person name="Popin R.V."/>
            <person name="Fewer D.P."/>
            <person name="Sivonen K."/>
            <person name="Gkelis S."/>
        </authorList>
    </citation>
    <scope>NUCLEOTIDE SEQUENCE</scope>
    <source>
        <strain evidence="1">TAU-MAC 1115</strain>
    </source>
</reference>
<sequence length="216" mass="24802">MPIDISLLRQSIRQNLDTEELLFLLDRAIELIPQETLPELLKGVLDLDSFQVDEIADELILEEVLDFQADSLAGVYYESFRVNSRNYMDQSRGTINWIAEFKRLMNRCIKECQAGEYFQAHPAFEVLIELLDEVDECRDDIIFFADESGSWQVGVSWENVLPSYFTALAEVVEPEVYAESVVKVVKKHANYRGDIHLKTAMKIAQPAQRKALKAII</sequence>